<dbReference type="EMBL" id="UGGJ01000005">
    <property type="protein sequence ID" value="STO40084.1"/>
    <property type="molecule type" value="Genomic_DNA"/>
</dbReference>
<evidence type="ECO:0000313" key="2">
    <source>
        <dbReference type="Proteomes" id="UP000254460"/>
    </source>
</evidence>
<reference evidence="1 2" key="1">
    <citation type="submission" date="2018-06" db="EMBL/GenBank/DDBJ databases">
        <authorList>
            <consortium name="Pathogen Informatics"/>
            <person name="Doyle S."/>
        </authorList>
    </citation>
    <scope>NUCLEOTIDE SEQUENCE [LARGE SCALE GENOMIC DNA]</scope>
    <source>
        <strain evidence="1 2">NCTC9706</strain>
    </source>
</reference>
<dbReference type="InterPro" id="IPR009225">
    <property type="entry name" value="Phage_head_completion_GpL"/>
</dbReference>
<dbReference type="AlphaFoldDB" id="A0A377HC26"/>
<protein>
    <submittedName>
        <fullName evidence="1">Putative Head completion/stabilization protein (GpL) from bacteriophage origin</fullName>
    </submittedName>
</protein>
<proteinExistence type="predicted"/>
<name>A0A377HC26_ECOLX</name>
<sequence length="156" mass="16712">MNLKPGYSTDQNTDTATGMLKNDGFWPDLSMADFRKSRTIPLDIPASLAEQALLSAVFEVNTALTGVKSRYVVQGTAQAADVEGPQLNGESALCAQYKKAVFARAKADLLGEFTAVNTRHADSNIDSNDTRETLLAEAAFVLRAIQGAGRVGVYIL</sequence>
<accession>A0A377HC26</accession>
<gene>
    <name evidence="1" type="ORF">NCTC9706_04371</name>
</gene>
<dbReference type="Proteomes" id="UP000254460">
    <property type="component" value="Unassembled WGS sequence"/>
</dbReference>
<dbReference type="RefSeq" id="WP_001049917.1">
    <property type="nucleotide sequence ID" value="NZ_CABEFB020000006.1"/>
</dbReference>
<dbReference type="Pfam" id="PF05926">
    <property type="entry name" value="Phage_GPL"/>
    <property type="match status" value="1"/>
</dbReference>
<evidence type="ECO:0000313" key="1">
    <source>
        <dbReference type="EMBL" id="STO40084.1"/>
    </source>
</evidence>
<organism evidence="1 2">
    <name type="scientific">Escherichia coli</name>
    <dbReference type="NCBI Taxonomy" id="562"/>
    <lineage>
        <taxon>Bacteria</taxon>
        <taxon>Pseudomonadati</taxon>
        <taxon>Pseudomonadota</taxon>
        <taxon>Gammaproteobacteria</taxon>
        <taxon>Enterobacterales</taxon>
        <taxon>Enterobacteriaceae</taxon>
        <taxon>Escherichia</taxon>
    </lineage>
</organism>